<dbReference type="EMBL" id="JAAGMA010000963">
    <property type="protein sequence ID" value="NEB14211.1"/>
    <property type="molecule type" value="Genomic_DNA"/>
</dbReference>
<organism evidence="1 2">
    <name type="scientific">Streptomyces coelicoflavus</name>
    <dbReference type="NCBI Taxonomy" id="285562"/>
    <lineage>
        <taxon>Bacteria</taxon>
        <taxon>Bacillati</taxon>
        <taxon>Actinomycetota</taxon>
        <taxon>Actinomycetes</taxon>
        <taxon>Kitasatosporales</taxon>
        <taxon>Streptomycetaceae</taxon>
        <taxon>Streptomyces</taxon>
    </lineage>
</organism>
<sequence length="106" mass="10972">MENTRTPNEPPAGAALDSDAVRRVAALITAGLHAPAAPDERRADPVLRAAYGDALFRATACVPVLAHLVGVLLHDLATVQQTTAAELWASRAVGTAALLEEGDPRG</sequence>
<evidence type="ECO:0000313" key="2">
    <source>
        <dbReference type="Proteomes" id="UP000470446"/>
    </source>
</evidence>
<comment type="caution">
    <text evidence="1">The sequence shown here is derived from an EMBL/GenBank/DDBJ whole genome shotgun (WGS) entry which is preliminary data.</text>
</comment>
<dbReference type="RefSeq" id="WP_164250320.1">
    <property type="nucleotide sequence ID" value="NZ_JAAGMA010000963.1"/>
</dbReference>
<dbReference type="Proteomes" id="UP000470446">
    <property type="component" value="Unassembled WGS sequence"/>
</dbReference>
<evidence type="ECO:0000313" key="1">
    <source>
        <dbReference type="EMBL" id="NEB14211.1"/>
    </source>
</evidence>
<reference evidence="1 2" key="1">
    <citation type="submission" date="2020-01" db="EMBL/GenBank/DDBJ databases">
        <title>Insect and environment-associated Actinomycetes.</title>
        <authorList>
            <person name="Currrie C."/>
            <person name="Chevrette M."/>
            <person name="Carlson C."/>
            <person name="Stubbendieck R."/>
            <person name="Wendt-Pienkowski E."/>
        </authorList>
    </citation>
    <scope>NUCLEOTIDE SEQUENCE [LARGE SCALE GENOMIC DNA]</scope>
    <source>
        <strain evidence="1 2">SID14163</strain>
    </source>
</reference>
<name>A0A7K3PY21_9ACTN</name>
<dbReference type="AlphaFoldDB" id="A0A7K3PY21"/>
<proteinExistence type="predicted"/>
<protein>
    <submittedName>
        <fullName evidence="1">Uncharacterized protein</fullName>
    </submittedName>
</protein>
<gene>
    <name evidence="1" type="ORF">G3I32_36210</name>
</gene>
<accession>A0A7K3PY21</accession>